<dbReference type="EMBL" id="JAHESC010000051">
    <property type="protein sequence ID" value="MBT1689931.1"/>
    <property type="molecule type" value="Genomic_DNA"/>
</dbReference>
<reference evidence="2 3" key="1">
    <citation type="submission" date="2021-05" db="EMBL/GenBank/DDBJ databases">
        <title>A Polyphasic approach of four new species of the genus Ohtaekwangia: Ohtaekwangia histidinii sp. nov., Ohtaekwangia cretensis sp. nov., Ohtaekwangia indiensis sp. nov., Ohtaekwangia reichenbachii sp. nov. from diverse environment.</title>
        <authorList>
            <person name="Octaviana S."/>
        </authorList>
    </citation>
    <scope>NUCLEOTIDE SEQUENCE [LARGE SCALE GENOMIC DNA]</scope>
    <source>
        <strain evidence="2 3">PWU37</strain>
    </source>
</reference>
<dbReference type="Pfam" id="PF03118">
    <property type="entry name" value="RNA_pol_A_CTD"/>
    <property type="match status" value="1"/>
</dbReference>
<dbReference type="GO" id="GO:0006351">
    <property type="term" value="P:DNA-templated transcription"/>
    <property type="evidence" value="ECO:0007669"/>
    <property type="project" value="InterPro"/>
</dbReference>
<accession>A0AAP2GK04</accession>
<comment type="caution">
    <text evidence="2">The sequence shown here is derived from an EMBL/GenBank/DDBJ whole genome shotgun (WGS) entry which is preliminary data.</text>
</comment>
<dbReference type="Gene3D" id="1.10.150.20">
    <property type="entry name" value="5' to 3' exonuclease, C-terminal subdomain"/>
    <property type="match status" value="1"/>
</dbReference>
<dbReference type="GO" id="GO:0003677">
    <property type="term" value="F:DNA binding"/>
    <property type="evidence" value="ECO:0007669"/>
    <property type="project" value="InterPro"/>
</dbReference>
<dbReference type="Proteomes" id="UP001319180">
    <property type="component" value="Unassembled WGS sequence"/>
</dbReference>
<evidence type="ECO:0000259" key="1">
    <source>
        <dbReference type="Pfam" id="PF03118"/>
    </source>
</evidence>
<feature type="domain" description="RNA polymerase alpha subunit C-terminal" evidence="1">
    <location>
        <begin position="42"/>
        <end position="88"/>
    </location>
</feature>
<name>A0AAP2GK04_9BACT</name>
<keyword evidence="3" id="KW-1185">Reference proteome</keyword>
<dbReference type="GO" id="GO:0003899">
    <property type="term" value="F:DNA-directed RNA polymerase activity"/>
    <property type="evidence" value="ECO:0007669"/>
    <property type="project" value="InterPro"/>
</dbReference>
<protein>
    <submittedName>
        <fullName evidence="2">RNA polymerase alpha subunit C-terminal domain-containing protein</fullName>
    </submittedName>
</protein>
<dbReference type="AlphaFoldDB" id="A0AAP2GK04"/>
<dbReference type="NCBIfam" id="NF005841">
    <property type="entry name" value="PRK07758.1"/>
    <property type="match status" value="1"/>
</dbReference>
<evidence type="ECO:0000313" key="2">
    <source>
        <dbReference type="EMBL" id="MBT1689931.1"/>
    </source>
</evidence>
<evidence type="ECO:0000313" key="3">
    <source>
        <dbReference type="Proteomes" id="UP001319180"/>
    </source>
</evidence>
<dbReference type="InterPro" id="IPR011260">
    <property type="entry name" value="RNAP_asu_C"/>
</dbReference>
<dbReference type="SUPFAM" id="SSF47789">
    <property type="entry name" value="C-terminal domain of RNA polymerase alpha subunit"/>
    <property type="match status" value="1"/>
</dbReference>
<gene>
    <name evidence="2" type="ORF">KK078_25435</name>
</gene>
<organism evidence="2 3">
    <name type="scientific">Dawidia soli</name>
    <dbReference type="NCBI Taxonomy" id="2782352"/>
    <lineage>
        <taxon>Bacteria</taxon>
        <taxon>Pseudomonadati</taxon>
        <taxon>Bacteroidota</taxon>
        <taxon>Cytophagia</taxon>
        <taxon>Cytophagales</taxon>
        <taxon>Chryseotaleaceae</taxon>
        <taxon>Dawidia</taxon>
    </lineage>
</organism>
<sequence>MLKLKTLRICEHGHRYYKSSDCPTCPTCAQEAKATAGFMTALSAPAQRALTGAGIETLQQLAEKSEADILALHGIGPASLPGLRQALATAGLTFAAKATVTTKKVHR</sequence>
<proteinExistence type="predicted"/>